<keyword evidence="6" id="KW-0238">DNA-binding</keyword>
<dbReference type="PROSITE" id="PS00092">
    <property type="entry name" value="N6_MTASE"/>
    <property type="match status" value="1"/>
</dbReference>
<dbReference type="RefSeq" id="WP_062044657.1">
    <property type="nucleotide sequence ID" value="NZ_DF968183.1"/>
</dbReference>
<dbReference type="EC" id="2.1.1.72" evidence="1"/>
<evidence type="ECO:0000256" key="1">
    <source>
        <dbReference type="ARBA" id="ARBA00011900"/>
    </source>
</evidence>
<feature type="domain" description="TaqI-like C-terminal specificity" evidence="9">
    <location>
        <begin position="957"/>
        <end position="1116"/>
    </location>
</feature>
<dbReference type="InterPro" id="IPR011639">
    <property type="entry name" value="MethylTrfase_TaqI-like_dom"/>
</dbReference>
<dbReference type="Pfam" id="PF12950">
    <property type="entry name" value="TaqI_C"/>
    <property type="match status" value="1"/>
</dbReference>
<dbReference type="GO" id="GO:0032259">
    <property type="term" value="P:methylation"/>
    <property type="evidence" value="ECO:0007669"/>
    <property type="project" value="UniProtKB-KW"/>
</dbReference>
<dbReference type="EMBL" id="DF968183">
    <property type="protein sequence ID" value="GAP44801.1"/>
    <property type="molecule type" value="Genomic_DNA"/>
</dbReference>
<dbReference type="PRINTS" id="PR00507">
    <property type="entry name" value="N12N6MTFRASE"/>
</dbReference>
<protein>
    <recommendedName>
        <fullName evidence="1">site-specific DNA-methyltransferase (adenine-specific)</fullName>
        <ecNumber evidence="1">2.1.1.72</ecNumber>
    </recommendedName>
</protein>
<dbReference type="Proteomes" id="UP000053091">
    <property type="component" value="Unassembled WGS sequence"/>
</dbReference>
<keyword evidence="11" id="KW-1185">Reference proteome</keyword>
<evidence type="ECO:0000256" key="3">
    <source>
        <dbReference type="ARBA" id="ARBA00022679"/>
    </source>
</evidence>
<keyword evidence="3" id="KW-0808">Transferase</keyword>
<dbReference type="AlphaFoldDB" id="A0A0S7C3N8"/>
<evidence type="ECO:0000313" key="10">
    <source>
        <dbReference type="EMBL" id="GAP44801.1"/>
    </source>
</evidence>
<dbReference type="GO" id="GO:0009307">
    <property type="term" value="P:DNA restriction-modification system"/>
    <property type="evidence" value="ECO:0007669"/>
    <property type="project" value="UniProtKB-KW"/>
</dbReference>
<accession>A0A0S7C3N8</accession>
<evidence type="ECO:0000256" key="5">
    <source>
        <dbReference type="ARBA" id="ARBA00022747"/>
    </source>
</evidence>
<dbReference type="SUPFAM" id="SSF53335">
    <property type="entry name" value="S-adenosyl-L-methionine-dependent methyltransferases"/>
    <property type="match status" value="1"/>
</dbReference>
<comment type="catalytic activity">
    <reaction evidence="7">
        <text>a 2'-deoxyadenosine in DNA + S-adenosyl-L-methionine = an N(6)-methyl-2'-deoxyadenosine in DNA + S-adenosyl-L-homocysteine + H(+)</text>
        <dbReference type="Rhea" id="RHEA:15197"/>
        <dbReference type="Rhea" id="RHEA-COMP:12418"/>
        <dbReference type="Rhea" id="RHEA-COMP:12419"/>
        <dbReference type="ChEBI" id="CHEBI:15378"/>
        <dbReference type="ChEBI" id="CHEBI:57856"/>
        <dbReference type="ChEBI" id="CHEBI:59789"/>
        <dbReference type="ChEBI" id="CHEBI:90615"/>
        <dbReference type="ChEBI" id="CHEBI:90616"/>
        <dbReference type="EC" id="2.1.1.72"/>
    </reaction>
</comment>
<dbReference type="PATRIC" id="fig|1678841.3.peg.3344"/>
<evidence type="ECO:0000259" key="8">
    <source>
        <dbReference type="Pfam" id="PF07669"/>
    </source>
</evidence>
<dbReference type="GO" id="GO:0003677">
    <property type="term" value="F:DNA binding"/>
    <property type="evidence" value="ECO:0007669"/>
    <property type="project" value="UniProtKB-KW"/>
</dbReference>
<keyword evidence="5" id="KW-0680">Restriction system</keyword>
<dbReference type="OrthoDB" id="32195at2"/>
<dbReference type="STRING" id="1678841.TBC1_12612"/>
<evidence type="ECO:0000256" key="2">
    <source>
        <dbReference type="ARBA" id="ARBA00022603"/>
    </source>
</evidence>
<name>A0A0S7C3N8_9BACT</name>
<dbReference type="InterPro" id="IPR002052">
    <property type="entry name" value="DNA_methylase_N6_adenine_CS"/>
</dbReference>
<proteinExistence type="predicted"/>
<dbReference type="InterPro" id="IPR029063">
    <property type="entry name" value="SAM-dependent_MTases_sf"/>
</dbReference>
<evidence type="ECO:0000256" key="7">
    <source>
        <dbReference type="ARBA" id="ARBA00047942"/>
    </source>
</evidence>
<dbReference type="Pfam" id="PF07669">
    <property type="entry name" value="Eco57I"/>
    <property type="match status" value="1"/>
</dbReference>
<reference evidence="10" key="1">
    <citation type="journal article" date="2015" name="Genome Announc.">
        <title>Draft Genome Sequence of Bacteroidales Strain TBC1, a Novel Isolate from a Methanogenic Wastewater Treatment System.</title>
        <authorList>
            <person name="Tourlousse D.M."/>
            <person name="Matsuura N."/>
            <person name="Sun L."/>
            <person name="Toyonaga M."/>
            <person name="Kuroda K."/>
            <person name="Ohashi A."/>
            <person name="Cruz R."/>
            <person name="Yamaguchi T."/>
            <person name="Sekiguchi Y."/>
        </authorList>
    </citation>
    <scope>NUCLEOTIDE SEQUENCE [LARGE SCALE GENOMIC DNA]</scope>
    <source>
        <strain evidence="10">TBC1</strain>
    </source>
</reference>
<organism evidence="10">
    <name type="scientific">Lentimicrobium saccharophilum</name>
    <dbReference type="NCBI Taxonomy" id="1678841"/>
    <lineage>
        <taxon>Bacteria</taxon>
        <taxon>Pseudomonadati</taxon>
        <taxon>Bacteroidota</taxon>
        <taxon>Bacteroidia</taxon>
        <taxon>Bacteroidales</taxon>
        <taxon>Lentimicrobiaceae</taxon>
        <taxon>Lentimicrobium</taxon>
    </lineage>
</organism>
<keyword evidence="2" id="KW-0489">Methyltransferase</keyword>
<evidence type="ECO:0000256" key="6">
    <source>
        <dbReference type="ARBA" id="ARBA00023125"/>
    </source>
</evidence>
<sequence>MAANRIQLQNALHKPYDRVLFSREVLSPVFGSGFTLNSSLVPASVSPNKSESAAIDKVWIYGKIQLDDSTEITCYEVLLQPKVRIEQSKVAIQQYVRKLLTAGQATLINFVAPANKNVWRLTLVAKDSVLTDQGVKEKTTNAKRYTFLLGPSETCKTAAERFEVLSTEKEITFQTLVNAFSVEKLSKAFFDEYTLHYQNFCDYLQESNYRKSVFNITFPAGATKQEKDKASKPIRDFVKKLLGRIVFLYFVQKKGWLGASDTNYSDGLGDFIKQLFNKSDGNDAFYSNWLTKLFFDTLNADEVKRPNEDFKMPDGKIVKVPFLNGGLFDKEEFDEHLLTFKSKLFHHPDFEDNILTEKSKGNARGFLDFLDAFNFTVYEDSPDDHTVAVDPEMLGHIFENLLEDNKDKGAFYTPKEIVHYMCQESLTEYLCTTLQIKDEVAEREAVNHLLKNKIVDDVLKPEITELEKALDKVKICDPAIGSGAFPMGLLQEIFSIKELIAYETGKEWKPAETKLNIIQNSIYGVDIEKGAVDIARLRFWLSLVVDEEKPKALPNLDYKIVVGDSLISKFDGEIVEIDWERKSSVGKADEYVKNVQRLLVEVADKQRKYFNPNNKNKKKLQAEIRNLKIELLINQLSFNKELYISKTVQKGGFMPTSADIKHNTERELQIKGFDKLIGKLKNLLQHPDEPFNHFDWKLDFPEVLNPYLVNGSGGFDIVIANPPYIGQKGNKSLFEPLSKDPNFEKKMDYWYFFLHKSYTLTKEHGVNTFITPNYWITTQGGKKLRKRVLEDYSIIEYINFNENAIFEAGVHTNIFLLKKNATPNQSIKCTIYQNKYSENIFSYRQNELNFSADQKKIFSNWTGYVHFLPAKVSGIINQLFNNCEKLSDNESEGEKKKGVISGKKVTNGICNINQGIVTGKDRYIDKSKNVNNGVFILTKEEVTELSLNKEEQKFIKPFFKNSDIRKYRVETNPKHFFLYVNKIEKEDEFKKYKSLYQHLISYKAILKERSINGVLQSAYQKGKWWALTTDRPNINFESEKILCPQRSNTNTFGYSKEEWYAASDVFYITLNKQGYSLKYIQSILTSKLTYFWLYYMGKRKGEALELTLEPLQFIPIKKIQTSEQIPFKRLIDYILFLKEVESQLKTDQLMPIYFEQIIDGMVYELYFPELLKKHNREIIKHLGELPEFTDGMSDEQKMKNCKKVFNRLNDKEHPVRVNLFYMNSIPEIAIIEGKNENN</sequence>
<evidence type="ECO:0000313" key="11">
    <source>
        <dbReference type="Proteomes" id="UP000053091"/>
    </source>
</evidence>
<dbReference type="InterPro" id="IPR050953">
    <property type="entry name" value="N4_N6_ade-DNA_methylase"/>
</dbReference>
<dbReference type="InterPro" id="IPR025931">
    <property type="entry name" value="TaqI_C"/>
</dbReference>
<feature type="domain" description="Type II methyltransferase M.TaqI-like" evidence="8">
    <location>
        <begin position="520"/>
        <end position="806"/>
    </location>
</feature>
<evidence type="ECO:0000259" key="9">
    <source>
        <dbReference type="Pfam" id="PF12950"/>
    </source>
</evidence>
<dbReference type="GO" id="GO:0009007">
    <property type="term" value="F:site-specific DNA-methyltransferase (adenine-specific) activity"/>
    <property type="evidence" value="ECO:0007669"/>
    <property type="project" value="UniProtKB-EC"/>
</dbReference>
<dbReference type="Gene3D" id="3.40.50.150">
    <property type="entry name" value="Vaccinia Virus protein VP39"/>
    <property type="match status" value="1"/>
</dbReference>
<dbReference type="PANTHER" id="PTHR33841">
    <property type="entry name" value="DNA METHYLTRANSFERASE YEEA-RELATED"/>
    <property type="match status" value="1"/>
</dbReference>
<gene>
    <name evidence="10" type="ORF">TBC1_12612</name>
</gene>
<keyword evidence="4" id="KW-0949">S-adenosyl-L-methionine</keyword>
<evidence type="ECO:0000256" key="4">
    <source>
        <dbReference type="ARBA" id="ARBA00022691"/>
    </source>
</evidence>
<dbReference type="PANTHER" id="PTHR33841:SF1">
    <property type="entry name" value="DNA METHYLTRANSFERASE A"/>
    <property type="match status" value="1"/>
</dbReference>